<protein>
    <recommendedName>
        <fullName evidence="9">V-type proton ATPase subunit a</fullName>
    </recommendedName>
</protein>
<reference evidence="10 11" key="1">
    <citation type="journal article" date="2023" name="Elife">
        <title>Identification of key yeast species and microbe-microbe interactions impacting larval growth of Drosophila in the wild.</title>
        <authorList>
            <person name="Mure A."/>
            <person name="Sugiura Y."/>
            <person name="Maeda R."/>
            <person name="Honda K."/>
            <person name="Sakurai N."/>
            <person name="Takahashi Y."/>
            <person name="Watada M."/>
            <person name="Katoh T."/>
            <person name="Gotoh A."/>
            <person name="Gotoh Y."/>
            <person name="Taniguchi I."/>
            <person name="Nakamura K."/>
            <person name="Hayashi T."/>
            <person name="Katayama T."/>
            <person name="Uemura T."/>
            <person name="Hattori Y."/>
        </authorList>
    </citation>
    <scope>NUCLEOTIDE SEQUENCE [LARGE SCALE GENOMIC DNA]</scope>
    <source>
        <strain evidence="10 11">SC-9</strain>
    </source>
</reference>
<keyword evidence="8 9" id="KW-0472">Membrane</keyword>
<dbReference type="Pfam" id="PF01496">
    <property type="entry name" value="V_ATPase_I"/>
    <property type="match status" value="1"/>
</dbReference>
<comment type="function">
    <text evidence="9">Essential component of the vacuolar proton pump (V-ATPase), a multimeric enzyme that catalyzes the translocation of protons across the membranes. Required for assembly and activity of the V-ATPase.</text>
</comment>
<feature type="transmembrane region" description="Helical" evidence="9">
    <location>
        <begin position="763"/>
        <end position="781"/>
    </location>
</feature>
<proteinExistence type="inferred from homology"/>
<dbReference type="PANTHER" id="PTHR11629">
    <property type="entry name" value="VACUOLAR PROTON ATPASES"/>
    <property type="match status" value="1"/>
</dbReference>
<evidence type="ECO:0000256" key="6">
    <source>
        <dbReference type="ARBA" id="ARBA00022989"/>
    </source>
</evidence>
<dbReference type="EMBL" id="BTFZ01000012">
    <property type="protein sequence ID" value="GMM37624.1"/>
    <property type="molecule type" value="Genomic_DNA"/>
</dbReference>
<accession>A0AAV5QS93</accession>
<dbReference type="GeneID" id="90075599"/>
<keyword evidence="6 9" id="KW-1133">Transmembrane helix</keyword>
<feature type="transmembrane region" description="Helical" evidence="9">
    <location>
        <begin position="652"/>
        <end position="671"/>
    </location>
</feature>
<evidence type="ECO:0000256" key="5">
    <source>
        <dbReference type="ARBA" id="ARBA00022781"/>
    </source>
</evidence>
<dbReference type="Proteomes" id="UP001360560">
    <property type="component" value="Unassembled WGS sequence"/>
</dbReference>
<comment type="subcellular location">
    <subcellularLocation>
        <location evidence="1">Membrane</location>
        <topology evidence="1">Multi-pass membrane protein</topology>
    </subcellularLocation>
</comment>
<name>A0AAV5QS93_9ASCO</name>
<feature type="transmembrane region" description="Helical" evidence="9">
    <location>
        <begin position="588"/>
        <end position="612"/>
    </location>
</feature>
<evidence type="ECO:0000256" key="7">
    <source>
        <dbReference type="ARBA" id="ARBA00023065"/>
    </source>
</evidence>
<gene>
    <name evidence="10" type="ORF">DASC09_049490</name>
</gene>
<keyword evidence="5 9" id="KW-0375">Hydrogen ion transport</keyword>
<keyword evidence="3 9" id="KW-0813">Transport</keyword>
<feature type="transmembrane region" description="Helical" evidence="9">
    <location>
        <begin position="559"/>
        <end position="582"/>
    </location>
</feature>
<evidence type="ECO:0000256" key="3">
    <source>
        <dbReference type="ARBA" id="ARBA00022448"/>
    </source>
</evidence>
<evidence type="ECO:0000256" key="9">
    <source>
        <dbReference type="RuleBase" id="RU361189"/>
    </source>
</evidence>
<evidence type="ECO:0000256" key="8">
    <source>
        <dbReference type="ARBA" id="ARBA00023136"/>
    </source>
</evidence>
<keyword evidence="4 9" id="KW-0812">Transmembrane</keyword>
<sequence length="863" mass="98357">MSDQEAIFRSAEMSLIQVYLATELSRNVVSVLGEMGNVQFRDLNKDINSFQRSYVKEIRKLDNVERQLRYLKGIMAKQETPVRIVHYEESDTIKNIAPSASQIDEIVDTVGRYEEKITDLDSSYDKLKKKQIDLVENRFVVLQGSAFFSKNNDTRQTAQQRLSVDEDDAPLLFEQESMESGFEISPTDEQHNMSALLSLDIDFIVATIPRDRVEPAEKILWRVLRGNLFMNTSQISKPLYDERAGKDIYKDVVIIYTHGRALLNKCKRVVEALDGKIFQIDTNPDLIEENLNSINSQLDDVNTVLNQTMSTLTVELNLLAETLEQWGVTIKKEKAIYVTLNMFDFDHSRRSLIAEGWVPTDDIQLVRNAMREITETAATNSSTTTIVVNVLETNKTPPTFYRTNKFTSAFQALVDAYGISSYREVNPALATIITFPFMFALMFGDIGHGFIVALIAFFLIINEKSLEKAVNDDLSEMVYGGRYLIFLMGLFSIYTGLCYNDIFSLSLTLFKSGWEWPSDFKAGDLIEAKQVGTYFFGLDSSWHGTDNGLIFMNSYKMKLSIIMGFIHMTYSLFFSLVNYRYFKSPVDIIGNFVPSFLFMQSIFGYLTLMIVYKWCVDWIKIEKPAPGLLNMLINMFLSPGTIDEQLYPGQAFVQSILLLIALVCVPWLLLYKPLVLRHKNNKAVSEGYKDLYSQENHNSVLLLEDNASEDDLIITDISTENDNEGGGHGHGDGEFDFGDIMIHQVIHTIEFCLNCVSHTASYLRLWALSLAHAQLSSVLWGMTISNAFDDSKPSLFTVFKAWFLFGMWFVLTVCILVLMEGTSAMLHSLRLHWVEAMSKFFEGEGYAYEPFSFKALLKQNKED</sequence>
<keyword evidence="7 9" id="KW-0406">Ion transport</keyword>
<keyword evidence="11" id="KW-1185">Reference proteome</keyword>
<evidence type="ECO:0000313" key="10">
    <source>
        <dbReference type="EMBL" id="GMM37624.1"/>
    </source>
</evidence>
<dbReference type="PIRSF" id="PIRSF001293">
    <property type="entry name" value="ATP6V0A1"/>
    <property type="match status" value="1"/>
</dbReference>
<evidence type="ECO:0000313" key="11">
    <source>
        <dbReference type="Proteomes" id="UP001360560"/>
    </source>
</evidence>
<dbReference type="PANTHER" id="PTHR11629:SF59">
    <property type="entry name" value="V-TYPE PROTON ATPASE SUBUNIT A, GOLGI ISOFORM"/>
    <property type="match status" value="1"/>
</dbReference>
<feature type="transmembrane region" description="Helical" evidence="9">
    <location>
        <begin position="481"/>
        <end position="502"/>
    </location>
</feature>
<dbReference type="AlphaFoldDB" id="A0AAV5QS93"/>
<evidence type="ECO:0000256" key="4">
    <source>
        <dbReference type="ARBA" id="ARBA00022692"/>
    </source>
</evidence>
<dbReference type="GO" id="GO:0000220">
    <property type="term" value="C:vacuolar proton-transporting V-type ATPase, V0 domain"/>
    <property type="evidence" value="ECO:0007669"/>
    <property type="project" value="InterPro"/>
</dbReference>
<evidence type="ECO:0000256" key="1">
    <source>
        <dbReference type="ARBA" id="ARBA00004141"/>
    </source>
</evidence>
<comment type="caution">
    <text evidence="10">The sequence shown here is derived from an EMBL/GenBank/DDBJ whole genome shotgun (WGS) entry which is preliminary data.</text>
</comment>
<evidence type="ECO:0000256" key="2">
    <source>
        <dbReference type="ARBA" id="ARBA00009904"/>
    </source>
</evidence>
<comment type="similarity">
    <text evidence="2 9">Belongs to the V-ATPase 116 kDa subunit family.</text>
</comment>
<feature type="transmembrane region" description="Helical" evidence="9">
    <location>
        <begin position="428"/>
        <end position="461"/>
    </location>
</feature>
<dbReference type="RefSeq" id="XP_064854620.1">
    <property type="nucleotide sequence ID" value="XM_064998548.1"/>
</dbReference>
<organism evidence="10 11">
    <name type="scientific">Saccharomycopsis crataegensis</name>
    <dbReference type="NCBI Taxonomy" id="43959"/>
    <lineage>
        <taxon>Eukaryota</taxon>
        <taxon>Fungi</taxon>
        <taxon>Dikarya</taxon>
        <taxon>Ascomycota</taxon>
        <taxon>Saccharomycotina</taxon>
        <taxon>Saccharomycetes</taxon>
        <taxon>Saccharomycopsidaceae</taxon>
        <taxon>Saccharomycopsis</taxon>
    </lineage>
</organism>
<dbReference type="InterPro" id="IPR026028">
    <property type="entry name" value="V-type_ATPase_116kDa_su_euka"/>
</dbReference>
<dbReference type="GO" id="GO:0051117">
    <property type="term" value="F:ATPase binding"/>
    <property type="evidence" value="ECO:0007669"/>
    <property type="project" value="TreeGrafter"/>
</dbReference>
<dbReference type="GO" id="GO:0000329">
    <property type="term" value="C:fungal-type vacuole membrane"/>
    <property type="evidence" value="ECO:0007669"/>
    <property type="project" value="TreeGrafter"/>
</dbReference>
<dbReference type="InterPro" id="IPR002490">
    <property type="entry name" value="V-ATPase_116kDa_su"/>
</dbReference>
<dbReference type="GO" id="GO:0046961">
    <property type="term" value="F:proton-transporting ATPase activity, rotational mechanism"/>
    <property type="evidence" value="ECO:0007669"/>
    <property type="project" value="InterPro"/>
</dbReference>
<dbReference type="GO" id="GO:0007035">
    <property type="term" value="P:vacuolar acidification"/>
    <property type="evidence" value="ECO:0007669"/>
    <property type="project" value="TreeGrafter"/>
</dbReference>
<feature type="transmembrane region" description="Helical" evidence="9">
    <location>
        <begin position="801"/>
        <end position="819"/>
    </location>
</feature>